<reference evidence="9 10" key="1">
    <citation type="submission" date="2015-09" db="EMBL/GenBank/DDBJ databases">
        <title>Identification and resolution of microdiversity through metagenomic sequencing of parallel consortia.</title>
        <authorList>
            <person name="Nelson W.C."/>
            <person name="Romine M.F."/>
            <person name="Lindemann S.R."/>
        </authorList>
    </citation>
    <scope>NUCLEOTIDE SEQUENCE [LARGE SCALE GENOMIC DNA]</scope>
    <source>
        <strain evidence="9">HL-49</strain>
    </source>
</reference>
<dbReference type="SUPFAM" id="SSF51735">
    <property type="entry name" value="NAD(P)-binding Rossmann-fold domains"/>
    <property type="match status" value="1"/>
</dbReference>
<dbReference type="PATRIC" id="fig|1305737.6.peg.1617"/>
<sequence length="378" mass="40865">MSLSDSKMNLQAGEKAEAMIFQGPHQAFEWMQLPIAELKQGEVLVRVLYATICTSDLHTFSGRRTGPTPCLLGHEIIGEVVAIGAGQVLDYHRQSIAVGDRITWTIYAHDHQGAMAALGLPQKSPDVFKYGHQPFDHTHPLSGGFATHCHLKSGTDLFKLPLSLSYQEAAPLNCTHATIAGALRMAGGLIGKNVLVVGAGMLGLSACAMTTESGAQAVAVLDINSARAAKATAFGATVILSDSPQLQAEQIASMGGVDVIIETSGVPEAMEKSLDYLNIGGICVWVGAVFQQRDLHINAERVVRKLITIKGLHNYIPADLDSAIRFLEKHHQDYPFHSLVSHTFPLENLGLAFEFAQDSKFYRVGIQTNKFSSTKKHK</sequence>
<proteinExistence type="inferred from homology"/>
<keyword evidence="7" id="KW-0520">NAD</keyword>
<dbReference type="SUPFAM" id="SSF50129">
    <property type="entry name" value="GroES-like"/>
    <property type="match status" value="1"/>
</dbReference>
<dbReference type="GO" id="GO:0005737">
    <property type="term" value="C:cytoplasm"/>
    <property type="evidence" value="ECO:0007669"/>
    <property type="project" value="TreeGrafter"/>
</dbReference>
<protein>
    <recommendedName>
        <fullName evidence="3">alcohol dehydrogenase</fullName>
        <ecNumber evidence="3">1.1.1.1</ecNumber>
    </recommendedName>
</protein>
<evidence type="ECO:0000259" key="8">
    <source>
        <dbReference type="SMART" id="SM00829"/>
    </source>
</evidence>
<comment type="similarity">
    <text evidence="2">Belongs to the zinc-containing alcohol dehydrogenase family.</text>
</comment>
<dbReference type="Pfam" id="PF08240">
    <property type="entry name" value="ADH_N"/>
    <property type="match status" value="1"/>
</dbReference>
<comment type="cofactor">
    <cofactor evidence="1">
        <name>Zn(2+)</name>
        <dbReference type="ChEBI" id="CHEBI:29105"/>
    </cofactor>
</comment>
<feature type="domain" description="Enoyl reductase (ER)" evidence="8">
    <location>
        <begin position="23"/>
        <end position="366"/>
    </location>
</feature>
<dbReference type="InterPro" id="IPR013154">
    <property type="entry name" value="ADH-like_N"/>
</dbReference>
<gene>
    <name evidence="9" type="primary">hpnZ</name>
    <name evidence="9" type="ORF">HLUCCX10_04825</name>
</gene>
<evidence type="ECO:0000256" key="6">
    <source>
        <dbReference type="ARBA" id="ARBA00023002"/>
    </source>
</evidence>
<evidence type="ECO:0000313" key="10">
    <source>
        <dbReference type="Proteomes" id="UP000050421"/>
    </source>
</evidence>
<dbReference type="GO" id="GO:0046872">
    <property type="term" value="F:metal ion binding"/>
    <property type="evidence" value="ECO:0007669"/>
    <property type="project" value="UniProtKB-KW"/>
</dbReference>
<keyword evidence="6" id="KW-0560">Oxidoreductase</keyword>
<evidence type="ECO:0000256" key="7">
    <source>
        <dbReference type="ARBA" id="ARBA00023027"/>
    </source>
</evidence>
<name>A0A0P7YDN8_9BACT</name>
<dbReference type="InterPro" id="IPR020843">
    <property type="entry name" value="ER"/>
</dbReference>
<dbReference type="InterPro" id="IPR036291">
    <property type="entry name" value="NAD(P)-bd_dom_sf"/>
</dbReference>
<comment type="caution">
    <text evidence="9">The sequence shown here is derived from an EMBL/GenBank/DDBJ whole genome shotgun (WGS) entry which is preliminary data.</text>
</comment>
<dbReference type="InterPro" id="IPR017743">
    <property type="entry name" value="ADH_phosphonate_catab-assoc"/>
</dbReference>
<dbReference type="Proteomes" id="UP000050421">
    <property type="component" value="Unassembled WGS sequence"/>
</dbReference>
<dbReference type="EMBL" id="LJXT01000020">
    <property type="protein sequence ID" value="KPQ18775.1"/>
    <property type="molecule type" value="Genomic_DNA"/>
</dbReference>
<dbReference type="InterPro" id="IPR011032">
    <property type="entry name" value="GroES-like_sf"/>
</dbReference>
<evidence type="ECO:0000256" key="2">
    <source>
        <dbReference type="ARBA" id="ARBA00008072"/>
    </source>
</evidence>
<keyword evidence="4" id="KW-0479">Metal-binding</keyword>
<dbReference type="eggNOG" id="COG1063">
    <property type="taxonomic scope" value="Bacteria"/>
</dbReference>
<dbReference type="Gene3D" id="3.40.50.720">
    <property type="entry name" value="NAD(P)-binding Rossmann-like Domain"/>
    <property type="match status" value="1"/>
</dbReference>
<accession>A0A0P7YDN8</accession>
<dbReference type="CDD" id="cd08231">
    <property type="entry name" value="MDR_TM0436_like"/>
    <property type="match status" value="1"/>
</dbReference>
<dbReference type="STRING" id="1305737.GCA_000526355_03743"/>
<dbReference type="PANTHER" id="PTHR42940">
    <property type="entry name" value="ALCOHOL DEHYDROGENASE 1-RELATED"/>
    <property type="match status" value="1"/>
</dbReference>
<dbReference type="PANTHER" id="PTHR42940:SF3">
    <property type="entry name" value="ALCOHOL DEHYDROGENASE 1-RELATED"/>
    <property type="match status" value="1"/>
</dbReference>
<dbReference type="Gene3D" id="3.90.180.10">
    <property type="entry name" value="Medium-chain alcohol dehydrogenases, catalytic domain"/>
    <property type="match status" value="1"/>
</dbReference>
<dbReference type="GO" id="GO:0004022">
    <property type="term" value="F:alcohol dehydrogenase (NAD+) activity"/>
    <property type="evidence" value="ECO:0007669"/>
    <property type="project" value="UniProtKB-EC"/>
</dbReference>
<dbReference type="NCBIfam" id="TIGR03366">
    <property type="entry name" value="HpnZ_proposed"/>
    <property type="match status" value="1"/>
</dbReference>
<organism evidence="9 10">
    <name type="scientific">Algoriphagus marincola HL-49</name>
    <dbReference type="NCBI Taxonomy" id="1305737"/>
    <lineage>
        <taxon>Bacteria</taxon>
        <taxon>Pseudomonadati</taxon>
        <taxon>Bacteroidota</taxon>
        <taxon>Cytophagia</taxon>
        <taxon>Cytophagales</taxon>
        <taxon>Cyclobacteriaceae</taxon>
        <taxon>Algoriphagus</taxon>
    </lineage>
</organism>
<keyword evidence="5" id="KW-0862">Zinc</keyword>
<evidence type="ECO:0000256" key="3">
    <source>
        <dbReference type="ARBA" id="ARBA00013190"/>
    </source>
</evidence>
<dbReference type="AlphaFoldDB" id="A0A0P7YDN8"/>
<evidence type="ECO:0000256" key="1">
    <source>
        <dbReference type="ARBA" id="ARBA00001947"/>
    </source>
</evidence>
<dbReference type="Pfam" id="PF00107">
    <property type="entry name" value="ADH_zinc_N"/>
    <property type="match status" value="1"/>
</dbReference>
<evidence type="ECO:0000256" key="4">
    <source>
        <dbReference type="ARBA" id="ARBA00022723"/>
    </source>
</evidence>
<evidence type="ECO:0000256" key="5">
    <source>
        <dbReference type="ARBA" id="ARBA00022833"/>
    </source>
</evidence>
<dbReference type="InterPro" id="IPR013149">
    <property type="entry name" value="ADH-like_C"/>
</dbReference>
<dbReference type="SMART" id="SM00829">
    <property type="entry name" value="PKS_ER"/>
    <property type="match status" value="1"/>
</dbReference>
<evidence type="ECO:0000313" key="9">
    <source>
        <dbReference type="EMBL" id="KPQ18775.1"/>
    </source>
</evidence>
<dbReference type="EC" id="1.1.1.1" evidence="3"/>